<dbReference type="InterPro" id="IPR003439">
    <property type="entry name" value="ABC_transporter-like_ATP-bd"/>
</dbReference>
<evidence type="ECO:0000256" key="2">
    <source>
        <dbReference type="ARBA" id="ARBA00022741"/>
    </source>
</evidence>
<protein>
    <submittedName>
        <fullName evidence="6">ABC transporter ATP-binding protein</fullName>
    </submittedName>
</protein>
<evidence type="ECO:0000256" key="4">
    <source>
        <dbReference type="ARBA" id="ARBA00022967"/>
    </source>
</evidence>
<dbReference type="KEGG" id="plen:EIM92_18290"/>
<organism evidence="6 7">
    <name type="scientific">Paenibacillus lentus</name>
    <dbReference type="NCBI Taxonomy" id="1338368"/>
    <lineage>
        <taxon>Bacteria</taxon>
        <taxon>Bacillati</taxon>
        <taxon>Bacillota</taxon>
        <taxon>Bacilli</taxon>
        <taxon>Bacillales</taxon>
        <taxon>Paenibacillaceae</taxon>
        <taxon>Paenibacillus</taxon>
    </lineage>
</organism>
<reference evidence="6 7" key="1">
    <citation type="submission" date="2018-11" db="EMBL/GenBank/DDBJ databases">
        <title>Genome sequencing of Paenibacillus lentus DSM25539(T).</title>
        <authorList>
            <person name="Kook J.-K."/>
            <person name="Park S.-N."/>
            <person name="Lim Y.K."/>
        </authorList>
    </citation>
    <scope>NUCLEOTIDE SEQUENCE [LARGE SCALE GENOMIC DNA]</scope>
    <source>
        <strain evidence="6 7">DSM 25539</strain>
    </source>
</reference>
<keyword evidence="3 6" id="KW-0067">ATP-binding</keyword>
<dbReference type="SMART" id="SM00382">
    <property type="entry name" value="AAA"/>
    <property type="match status" value="1"/>
</dbReference>
<accession>A0A3Q8SD36</accession>
<gene>
    <name evidence="6" type="ORF">EIM92_18290</name>
</gene>
<evidence type="ECO:0000256" key="3">
    <source>
        <dbReference type="ARBA" id="ARBA00022840"/>
    </source>
</evidence>
<dbReference type="Pfam" id="PF00005">
    <property type="entry name" value="ABC_tran"/>
    <property type="match status" value="1"/>
</dbReference>
<evidence type="ECO:0000313" key="6">
    <source>
        <dbReference type="EMBL" id="AZK47874.1"/>
    </source>
</evidence>
<dbReference type="GO" id="GO:0005524">
    <property type="term" value="F:ATP binding"/>
    <property type="evidence" value="ECO:0007669"/>
    <property type="project" value="UniProtKB-KW"/>
</dbReference>
<evidence type="ECO:0000256" key="1">
    <source>
        <dbReference type="ARBA" id="ARBA00022448"/>
    </source>
</evidence>
<dbReference type="OrthoDB" id="9787851at2"/>
<dbReference type="InterPro" id="IPR003593">
    <property type="entry name" value="AAA+_ATPase"/>
</dbReference>
<evidence type="ECO:0000259" key="5">
    <source>
        <dbReference type="PROSITE" id="PS50893"/>
    </source>
</evidence>
<name>A0A3Q8SD36_9BACL</name>
<dbReference type="PANTHER" id="PTHR42794:SF1">
    <property type="entry name" value="HEMIN IMPORT ATP-BINDING PROTEIN HMUV"/>
    <property type="match status" value="1"/>
</dbReference>
<sequence>MRAYRCSFIHCSNYVFSTWRCSQVNVLDFRDVSILIQRKSILRNLSFEIPKGQFVGLIGPNGSGKSTLLRTMSGWLPRAKGRISLFGQPLESYKRRDIARLVSFVPQDTVVDFDFSVRDIVMMGRHPYMSRFKEATREDLLAAKRAMSTTEISHLANRAVTSLSGGQRQMTFIAKALAQTPKLLLLDEPISALDIRHQLHTLELVRQLTSDGLTAVAALHDLNLAARYCDLLILLHQGQIHGVGLPKDVLTPSSILEVYEVHVELQQDPWLGSLSITTINTEEHFHNS</sequence>
<dbReference type="SUPFAM" id="SSF52540">
    <property type="entry name" value="P-loop containing nucleoside triphosphate hydrolases"/>
    <property type="match status" value="1"/>
</dbReference>
<dbReference type="CDD" id="cd03214">
    <property type="entry name" value="ABC_Iron-Siderophores_B12_Hemin"/>
    <property type="match status" value="1"/>
</dbReference>
<keyword evidence="7" id="KW-1185">Reference proteome</keyword>
<proteinExistence type="predicted"/>
<dbReference type="EMBL" id="CP034248">
    <property type="protein sequence ID" value="AZK47874.1"/>
    <property type="molecule type" value="Genomic_DNA"/>
</dbReference>
<dbReference type="FunFam" id="3.40.50.300:FF:000134">
    <property type="entry name" value="Iron-enterobactin ABC transporter ATP-binding protein"/>
    <property type="match status" value="1"/>
</dbReference>
<dbReference type="Gene3D" id="3.40.50.300">
    <property type="entry name" value="P-loop containing nucleotide triphosphate hydrolases"/>
    <property type="match status" value="1"/>
</dbReference>
<keyword evidence="4" id="KW-1278">Translocase</keyword>
<dbReference type="GO" id="GO:0016887">
    <property type="term" value="F:ATP hydrolysis activity"/>
    <property type="evidence" value="ECO:0007669"/>
    <property type="project" value="InterPro"/>
</dbReference>
<dbReference type="Proteomes" id="UP000273145">
    <property type="component" value="Chromosome"/>
</dbReference>
<dbReference type="AlphaFoldDB" id="A0A3Q8SD36"/>
<feature type="domain" description="ABC transporter" evidence="5">
    <location>
        <begin position="27"/>
        <end position="262"/>
    </location>
</feature>
<dbReference type="PROSITE" id="PS50893">
    <property type="entry name" value="ABC_TRANSPORTER_2"/>
    <property type="match status" value="1"/>
</dbReference>
<dbReference type="PANTHER" id="PTHR42794">
    <property type="entry name" value="HEMIN IMPORT ATP-BINDING PROTEIN HMUV"/>
    <property type="match status" value="1"/>
</dbReference>
<keyword evidence="1" id="KW-0813">Transport</keyword>
<keyword evidence="2" id="KW-0547">Nucleotide-binding</keyword>
<evidence type="ECO:0000313" key="7">
    <source>
        <dbReference type="Proteomes" id="UP000273145"/>
    </source>
</evidence>
<dbReference type="InterPro" id="IPR027417">
    <property type="entry name" value="P-loop_NTPase"/>
</dbReference>